<evidence type="ECO:0000313" key="1">
    <source>
        <dbReference type="EMBL" id="EHO18153.1"/>
    </source>
</evidence>
<proteinExistence type="predicted"/>
<keyword evidence="2" id="KW-1185">Reference proteome</keyword>
<dbReference type="Proteomes" id="UP000018466">
    <property type="component" value="Unassembled WGS sequence"/>
</dbReference>
<gene>
    <name evidence="1" type="ORF">HMPREF9623_00337</name>
</gene>
<dbReference type="RefSeq" id="WP_009532171.1">
    <property type="nucleotide sequence ID" value="NZ_JH590861.1"/>
</dbReference>
<protein>
    <submittedName>
        <fullName evidence="1">Uncharacterized protein</fullName>
    </submittedName>
</protein>
<evidence type="ECO:0000313" key="2">
    <source>
        <dbReference type="Proteomes" id="UP000018466"/>
    </source>
</evidence>
<dbReference type="AlphaFoldDB" id="A0AA37DHA9"/>
<sequence>MRRRGGPEKLLPGAVLTLCLAVVGTGYAYWNGNLRVEEKLSTGEFDCTFSETGSVTAEIRTADGTETEEVPVQVSVDVDGKSTALTFPEGVPESFLNGEKELCIRCPIAEKGVKVKTGEPDFTKEGEKVTLTPEAVYLALPEGIYTLDMPDARFMTARTAEIYQSAEETDGTLYACLYLRAAKEVEPIELPEQLAVTEEQLTALPLADCDFPENGIWVSYAFETDLMLEQAQGGRSAETIGFGALTVYAYWTDRLKLTGKAAVHFPVNLLLYDAAGEVIPDGALFDDRATAANARKSQGTAEGAP</sequence>
<name>A0AA37DHA9_9FIRM</name>
<dbReference type="EMBL" id="AGEL01000003">
    <property type="protein sequence ID" value="EHO18153.1"/>
    <property type="molecule type" value="Genomic_DNA"/>
</dbReference>
<reference evidence="1 2" key="1">
    <citation type="submission" date="2011-10" db="EMBL/GenBank/DDBJ databases">
        <title>The Genome Sequence of Lachnospiraceae bacterium ACC2.</title>
        <authorList>
            <consortium name="The Broad Institute Genome Sequencing Platform"/>
            <person name="Earl A."/>
            <person name="Ward D."/>
            <person name="Feldgarden M."/>
            <person name="Gevers D."/>
            <person name="Sizova M."/>
            <person name="Hazen A."/>
            <person name="Epstein S."/>
            <person name="Young S.K."/>
            <person name="Zeng Q."/>
            <person name="Gargeya S."/>
            <person name="Fitzgerald M."/>
            <person name="Haas B."/>
            <person name="Abouelleil A."/>
            <person name="Alvarado L."/>
            <person name="Arachchi H.M."/>
            <person name="Berlin A."/>
            <person name="Brown A."/>
            <person name="Chapman S.B."/>
            <person name="Chen Z."/>
            <person name="Dunbar C."/>
            <person name="Freedman E."/>
            <person name="Gearin G."/>
            <person name="Goldberg J."/>
            <person name="Griggs A."/>
            <person name="Gujja S."/>
            <person name="Heiman D."/>
            <person name="Howarth C."/>
            <person name="Larson L."/>
            <person name="Lui A."/>
            <person name="MacDonald P.J.P."/>
            <person name="Montmayeur A."/>
            <person name="Murphy C."/>
            <person name="Neiman D."/>
            <person name="Pearson M."/>
            <person name="Priest M."/>
            <person name="Roberts A."/>
            <person name="Saif S."/>
            <person name="Shea T."/>
            <person name="Shenoy N."/>
            <person name="Sisk P."/>
            <person name="Stolte C."/>
            <person name="Sykes S."/>
            <person name="Wortman J."/>
            <person name="Nusbaum C."/>
            <person name="Birren B."/>
        </authorList>
    </citation>
    <scope>NUCLEOTIDE SEQUENCE [LARGE SCALE GENOMIC DNA]</scope>
    <source>
        <strain evidence="1 2">ACC2</strain>
    </source>
</reference>
<accession>A0AA37DHA9</accession>
<organism evidence="1 2">
    <name type="scientific">Stomatobaculum longum</name>
    <dbReference type="NCBI Taxonomy" id="796942"/>
    <lineage>
        <taxon>Bacteria</taxon>
        <taxon>Bacillati</taxon>
        <taxon>Bacillota</taxon>
        <taxon>Clostridia</taxon>
        <taxon>Lachnospirales</taxon>
        <taxon>Lachnospiraceae</taxon>
        <taxon>Stomatobaculum</taxon>
    </lineage>
</organism>
<dbReference type="GeneID" id="86940129"/>
<comment type="caution">
    <text evidence="1">The sequence shown here is derived from an EMBL/GenBank/DDBJ whole genome shotgun (WGS) entry which is preliminary data.</text>
</comment>